<reference evidence="1 2" key="1">
    <citation type="submission" date="2013-09" db="EMBL/GenBank/DDBJ databases">
        <title>Genome sequencing of Arenimonas malthae.</title>
        <authorList>
            <person name="Chen F."/>
            <person name="Wang G."/>
        </authorList>
    </citation>
    <scope>NUCLEOTIDE SEQUENCE [LARGE SCALE GENOMIC DNA]</scope>
    <source>
        <strain evidence="1 2">CC-JY-1</strain>
    </source>
</reference>
<proteinExistence type="predicted"/>
<dbReference type="Proteomes" id="UP000029392">
    <property type="component" value="Unassembled WGS sequence"/>
</dbReference>
<dbReference type="EMBL" id="AVCH01000016">
    <property type="protein sequence ID" value="KFN51978.1"/>
    <property type="molecule type" value="Genomic_DNA"/>
</dbReference>
<gene>
    <name evidence="1" type="ORF">N790_13230</name>
</gene>
<evidence type="ECO:0000313" key="2">
    <source>
        <dbReference type="Proteomes" id="UP000029392"/>
    </source>
</evidence>
<dbReference type="AlphaFoldDB" id="A0A091BH03"/>
<dbReference type="STRING" id="1384054.N790_13230"/>
<protein>
    <recommendedName>
        <fullName evidence="3">Helix-turn-helix domain-containing protein</fullName>
    </recommendedName>
</protein>
<evidence type="ECO:0000313" key="1">
    <source>
        <dbReference type="EMBL" id="KFN51978.1"/>
    </source>
</evidence>
<keyword evidence="2" id="KW-1185">Reference proteome</keyword>
<comment type="caution">
    <text evidence="1">The sequence shown here is derived from an EMBL/GenBank/DDBJ whole genome shotgun (WGS) entry which is preliminary data.</text>
</comment>
<organism evidence="1 2">
    <name type="scientific">Arenimonas malthae CC-JY-1</name>
    <dbReference type="NCBI Taxonomy" id="1384054"/>
    <lineage>
        <taxon>Bacteria</taxon>
        <taxon>Pseudomonadati</taxon>
        <taxon>Pseudomonadota</taxon>
        <taxon>Gammaproteobacteria</taxon>
        <taxon>Lysobacterales</taxon>
        <taxon>Lysobacteraceae</taxon>
        <taxon>Arenimonas</taxon>
    </lineage>
</organism>
<dbReference type="eggNOG" id="ENOG5031BWF">
    <property type="taxonomic scope" value="Bacteria"/>
</dbReference>
<name>A0A091BH03_9GAMM</name>
<sequence length="78" mass="8780">MVMTEQAQVIRDLHTVSQFANKTSFTEPQLRWWIHNAETNGLASHSAIVRVGGRRVYIDPAGFDAWIRSQNARQGNAA</sequence>
<evidence type="ECO:0008006" key="3">
    <source>
        <dbReference type="Google" id="ProtNLM"/>
    </source>
</evidence>
<accession>A0A091BH03</accession>